<protein>
    <submittedName>
        <fullName evidence="2">Fimb protein</fullName>
    </submittedName>
</protein>
<keyword evidence="1" id="KW-0472">Membrane</keyword>
<evidence type="ECO:0000256" key="1">
    <source>
        <dbReference type="SAM" id="Phobius"/>
    </source>
</evidence>
<evidence type="ECO:0000313" key="2">
    <source>
        <dbReference type="EMBL" id="OAM17224.1"/>
    </source>
</evidence>
<evidence type="ECO:0000313" key="3">
    <source>
        <dbReference type="Proteomes" id="UP000078003"/>
    </source>
</evidence>
<gene>
    <name evidence="2" type="ORF">A7P85_02410</name>
</gene>
<feature type="transmembrane region" description="Helical" evidence="1">
    <location>
        <begin position="79"/>
        <end position="98"/>
    </location>
</feature>
<feature type="transmembrane region" description="Helical" evidence="1">
    <location>
        <begin position="48"/>
        <end position="70"/>
    </location>
</feature>
<dbReference type="InterPro" id="IPR047814">
    <property type="entry name" value="TfpX/TfpZ-like"/>
</dbReference>
<comment type="caution">
    <text evidence="2">The sequence shown here is derived from an EMBL/GenBank/DDBJ whole genome shotgun (WGS) entry which is preliminary data.</text>
</comment>
<accession>A0A1A9RFM3</accession>
<proteinExistence type="predicted"/>
<keyword evidence="1" id="KW-0812">Transmembrane</keyword>
<dbReference type="NCBIfam" id="NF041437">
    <property type="entry name" value="TfpZ"/>
    <property type="match status" value="1"/>
</dbReference>
<dbReference type="AlphaFoldDB" id="A0A1A9RFM3"/>
<dbReference type="Proteomes" id="UP000078003">
    <property type="component" value="Unassembled WGS sequence"/>
</dbReference>
<name>A0A1A9RFM3_EIKCO</name>
<dbReference type="RefSeq" id="WP_064084305.1">
    <property type="nucleotide sequence ID" value="NZ_LXSF01000002.1"/>
</dbReference>
<organism evidence="2 3">
    <name type="scientific">Eikenella corrodens</name>
    <dbReference type="NCBI Taxonomy" id="539"/>
    <lineage>
        <taxon>Bacteria</taxon>
        <taxon>Pseudomonadati</taxon>
        <taxon>Pseudomonadota</taxon>
        <taxon>Betaproteobacteria</taxon>
        <taxon>Neisseriales</taxon>
        <taxon>Neisseriaceae</taxon>
        <taxon>Eikenella</taxon>
    </lineage>
</organism>
<keyword evidence="1" id="KW-1133">Transmembrane helix</keyword>
<feature type="transmembrane region" description="Helical" evidence="1">
    <location>
        <begin position="12"/>
        <end position="36"/>
    </location>
</feature>
<reference evidence="3" key="1">
    <citation type="submission" date="2016-05" db="EMBL/GenBank/DDBJ databases">
        <title>Draft genome of Corynebacterium afermentans subsp. afermentans LCDC 88199T.</title>
        <authorList>
            <person name="Bernier A.-M."/>
            <person name="Bernard K."/>
        </authorList>
    </citation>
    <scope>NUCLEOTIDE SEQUENCE [LARGE SCALE GENOMIC DNA]</scope>
    <source>
        <strain evidence="3">NML01-0328</strain>
    </source>
</reference>
<sequence length="259" mass="29005">MLLNQRARFAAKLAGCHLIINIIVAVLVAILVFYIWYPYPYRQMLGGLGLFSLVIGIDVVCGPVLTAVLANPKKSTREMLVDIALVAIIQISALVYGLHTVAIARPVAVVFEVDRFVVVSSVDIHQESLAKAVTPFNRLPWFGPERVAIRQAHDAAEKDSDLTLSLQGIEPSMRPERWEADSSKTREAIRQRMQPVSQLQQYYPQNIELTAAIQKSGIPTEKLYFLPFTSHNNKEWAVLLDERADFKGFVPVDAFLPNH</sequence>
<dbReference type="EMBL" id="LXSF01000002">
    <property type="protein sequence ID" value="OAM17224.1"/>
    <property type="molecule type" value="Genomic_DNA"/>
</dbReference>